<dbReference type="PANTHER" id="PTHR35664:SF1">
    <property type="entry name" value="SPERMATID-SPECIFIC MANCHETTE-RELATED PROTEIN 1"/>
    <property type="match status" value="1"/>
</dbReference>
<name>A0A7J7W2L8_PIPKU</name>
<protein>
    <submittedName>
        <fullName evidence="1">Ciliated bronchial epithelium 1</fullName>
    </submittedName>
</protein>
<evidence type="ECO:0000313" key="1">
    <source>
        <dbReference type="EMBL" id="KAF6331531.1"/>
    </source>
</evidence>
<dbReference type="GO" id="GO:0002177">
    <property type="term" value="C:manchette"/>
    <property type="evidence" value="ECO:0007669"/>
    <property type="project" value="TreeGrafter"/>
</dbReference>
<proteinExistence type="predicted"/>
<keyword evidence="2" id="KW-1185">Reference proteome</keyword>
<dbReference type="PANTHER" id="PTHR35664">
    <property type="entry name" value="SPERMATID-SPECIFIC MANCHETTE-RELATED PROTEIN 1"/>
    <property type="match status" value="1"/>
</dbReference>
<gene>
    <name evidence="1" type="ORF">mPipKuh1_001909</name>
</gene>
<dbReference type="Pfam" id="PF15181">
    <property type="entry name" value="SMRP1"/>
    <property type="match status" value="1"/>
</dbReference>
<sequence>METAVRGMPLEYPPKPERLNAYEREVVANMLNSLSRYQTLPQITPRCGSVLPCEHRPGMHCAVITPQRPYYPCPNLRWDTSHFKKTGGYQRNSYIIHPEFLSENYPGNPYW</sequence>
<organism evidence="1 2">
    <name type="scientific">Pipistrellus kuhlii</name>
    <name type="common">Kuhl's pipistrelle</name>
    <dbReference type="NCBI Taxonomy" id="59472"/>
    <lineage>
        <taxon>Eukaryota</taxon>
        <taxon>Metazoa</taxon>
        <taxon>Chordata</taxon>
        <taxon>Craniata</taxon>
        <taxon>Vertebrata</taxon>
        <taxon>Euteleostomi</taxon>
        <taxon>Mammalia</taxon>
        <taxon>Eutheria</taxon>
        <taxon>Laurasiatheria</taxon>
        <taxon>Chiroptera</taxon>
        <taxon>Yangochiroptera</taxon>
        <taxon>Vespertilionidae</taxon>
        <taxon>Pipistrellus</taxon>
    </lineage>
</organism>
<evidence type="ECO:0000313" key="2">
    <source>
        <dbReference type="Proteomes" id="UP000558488"/>
    </source>
</evidence>
<dbReference type="Proteomes" id="UP000558488">
    <property type="component" value="Unassembled WGS sequence"/>
</dbReference>
<reference evidence="1 2" key="1">
    <citation type="journal article" date="2020" name="Nature">
        <title>Six reference-quality genomes reveal evolution of bat adaptations.</title>
        <authorList>
            <person name="Jebb D."/>
            <person name="Huang Z."/>
            <person name="Pippel M."/>
            <person name="Hughes G.M."/>
            <person name="Lavrichenko K."/>
            <person name="Devanna P."/>
            <person name="Winkler S."/>
            <person name="Jermiin L.S."/>
            <person name="Skirmuntt E.C."/>
            <person name="Katzourakis A."/>
            <person name="Burkitt-Gray L."/>
            <person name="Ray D.A."/>
            <person name="Sullivan K.A.M."/>
            <person name="Roscito J.G."/>
            <person name="Kirilenko B.M."/>
            <person name="Davalos L.M."/>
            <person name="Corthals A.P."/>
            <person name="Power M.L."/>
            <person name="Jones G."/>
            <person name="Ransome R.D."/>
            <person name="Dechmann D.K.N."/>
            <person name="Locatelli A.G."/>
            <person name="Puechmaille S.J."/>
            <person name="Fedrigo O."/>
            <person name="Jarvis E.D."/>
            <person name="Hiller M."/>
            <person name="Vernes S.C."/>
            <person name="Myers E.W."/>
            <person name="Teeling E.C."/>
        </authorList>
    </citation>
    <scope>NUCLEOTIDE SEQUENCE [LARGE SCALE GENOMIC DNA]</scope>
    <source>
        <strain evidence="1">MPipKuh1</strain>
        <tissue evidence="1">Flight muscle</tissue>
    </source>
</reference>
<accession>A0A7J7W2L8</accession>
<dbReference type="GO" id="GO:0043014">
    <property type="term" value="F:alpha-tubulin binding"/>
    <property type="evidence" value="ECO:0007669"/>
    <property type="project" value="TreeGrafter"/>
</dbReference>
<dbReference type="InterPro" id="IPR028195">
    <property type="entry name" value="SPMIP6"/>
</dbReference>
<comment type="caution">
    <text evidence="1">The sequence shown here is derived from an EMBL/GenBank/DDBJ whole genome shotgun (WGS) entry which is preliminary data.</text>
</comment>
<dbReference type="AlphaFoldDB" id="A0A7J7W2L8"/>
<dbReference type="EMBL" id="JACAGB010000012">
    <property type="protein sequence ID" value="KAF6331531.1"/>
    <property type="molecule type" value="Genomic_DNA"/>
</dbReference>
<dbReference type="GO" id="GO:0048471">
    <property type="term" value="C:perinuclear region of cytoplasm"/>
    <property type="evidence" value="ECO:0007669"/>
    <property type="project" value="TreeGrafter"/>
</dbReference>